<dbReference type="OrthoDB" id="2285112at2759"/>
<evidence type="ECO:0000256" key="1">
    <source>
        <dbReference type="SAM" id="MobiDB-lite"/>
    </source>
</evidence>
<feature type="region of interest" description="Disordered" evidence="1">
    <location>
        <begin position="93"/>
        <end position="120"/>
    </location>
</feature>
<gene>
    <name evidence="2" type="ORF">DM01DRAFT_1126118</name>
</gene>
<evidence type="ECO:0000313" key="2">
    <source>
        <dbReference type="EMBL" id="ORX61615.1"/>
    </source>
</evidence>
<sequence>MAIDEADARTQARRMSTLRQLERGTSVHKRSRSLGAMDKIYTADVALENGLVMTDAATSPVADQGGEDMSQWHRTIMDALQDPDEAAAVTTASGNDQLNNDVHVEPSPSSSASRPGSRARRNTLGQTDMLYYTQQQQLQVLQQQQMAQIQQYQQVAWQQQQQWMAAQAVQQQAALMQAYQVQQQQQQQQYRHQAPQPSSSRSANRLSAMDLLNQFEQEKAAKLPARRNKHKIDPSKAHIEGLLGNVKDQGQYTISFQQQQQAVKDRADRKYARPYTSNANYSSMPQRSTTPNNNNRRSMASSMMLGPGRTMVRSESSPNQLNPTLQHHPQQHSQSMYLDPTMAASSSASNLNLHRLTASKSTGRPVSSMMMRPHSSVDL</sequence>
<dbReference type="Proteomes" id="UP000242146">
    <property type="component" value="Unassembled WGS sequence"/>
</dbReference>
<feature type="compositionally biased region" description="Low complexity" evidence="1">
    <location>
        <begin position="106"/>
        <end position="116"/>
    </location>
</feature>
<proteinExistence type="predicted"/>
<feature type="compositionally biased region" description="Polar residues" evidence="1">
    <location>
        <begin position="275"/>
        <end position="291"/>
    </location>
</feature>
<feature type="compositionally biased region" description="Polar residues" evidence="1">
    <location>
        <begin position="313"/>
        <end position="334"/>
    </location>
</feature>
<keyword evidence="3" id="KW-1185">Reference proteome</keyword>
<evidence type="ECO:0000313" key="3">
    <source>
        <dbReference type="Proteomes" id="UP000242146"/>
    </source>
</evidence>
<accession>A0A1X2GUC1</accession>
<protein>
    <submittedName>
        <fullName evidence="2">Uncharacterized protein</fullName>
    </submittedName>
</protein>
<dbReference type="AlphaFoldDB" id="A0A1X2GUC1"/>
<feature type="region of interest" description="Disordered" evidence="1">
    <location>
        <begin position="356"/>
        <end position="379"/>
    </location>
</feature>
<feature type="compositionally biased region" description="Low complexity" evidence="1">
    <location>
        <begin position="292"/>
        <end position="304"/>
    </location>
</feature>
<feature type="region of interest" description="Disordered" evidence="1">
    <location>
        <begin position="274"/>
        <end position="334"/>
    </location>
</feature>
<comment type="caution">
    <text evidence="2">The sequence shown here is derived from an EMBL/GenBank/DDBJ whole genome shotgun (WGS) entry which is preliminary data.</text>
</comment>
<reference evidence="2 3" key="1">
    <citation type="submission" date="2016-07" db="EMBL/GenBank/DDBJ databases">
        <title>Pervasive Adenine N6-methylation of Active Genes in Fungi.</title>
        <authorList>
            <consortium name="DOE Joint Genome Institute"/>
            <person name="Mondo S.J."/>
            <person name="Dannebaum R.O."/>
            <person name="Kuo R.C."/>
            <person name="Labutti K."/>
            <person name="Haridas S."/>
            <person name="Kuo A."/>
            <person name="Salamov A."/>
            <person name="Ahrendt S.R."/>
            <person name="Lipzen A."/>
            <person name="Sullivan W."/>
            <person name="Andreopoulos W.B."/>
            <person name="Clum A."/>
            <person name="Lindquist E."/>
            <person name="Daum C."/>
            <person name="Ramamoorthy G.K."/>
            <person name="Gryganskyi A."/>
            <person name="Culley D."/>
            <person name="Magnuson J.K."/>
            <person name="James T.Y."/>
            <person name="O'Malley M.A."/>
            <person name="Stajich J.E."/>
            <person name="Spatafora J.W."/>
            <person name="Visel A."/>
            <person name="Grigoriev I.V."/>
        </authorList>
    </citation>
    <scope>NUCLEOTIDE SEQUENCE [LARGE SCALE GENOMIC DNA]</scope>
    <source>
        <strain evidence="2 3">NRRL 3301</strain>
    </source>
</reference>
<organism evidence="2 3">
    <name type="scientific">Hesseltinella vesiculosa</name>
    <dbReference type="NCBI Taxonomy" id="101127"/>
    <lineage>
        <taxon>Eukaryota</taxon>
        <taxon>Fungi</taxon>
        <taxon>Fungi incertae sedis</taxon>
        <taxon>Mucoromycota</taxon>
        <taxon>Mucoromycotina</taxon>
        <taxon>Mucoromycetes</taxon>
        <taxon>Mucorales</taxon>
        <taxon>Cunninghamellaceae</taxon>
        <taxon>Hesseltinella</taxon>
    </lineage>
</organism>
<name>A0A1X2GUC1_9FUNG</name>
<dbReference type="EMBL" id="MCGT01000003">
    <property type="protein sequence ID" value="ORX61615.1"/>
    <property type="molecule type" value="Genomic_DNA"/>
</dbReference>